<dbReference type="EMBL" id="AUZX01014687">
    <property type="protein sequence ID" value="EQD31508.1"/>
    <property type="molecule type" value="Genomic_DNA"/>
</dbReference>
<protein>
    <recommendedName>
        <fullName evidence="2">Type I restriction enzyme R protein N-terminal domain-containing protein</fullName>
    </recommendedName>
</protein>
<evidence type="ECO:0000313" key="1">
    <source>
        <dbReference type="EMBL" id="EQD31508.1"/>
    </source>
</evidence>
<name>T0YEE6_9ZZZZ</name>
<reference evidence="1" key="1">
    <citation type="submission" date="2013-08" db="EMBL/GenBank/DDBJ databases">
        <authorList>
            <person name="Mendez C."/>
            <person name="Richter M."/>
            <person name="Ferrer M."/>
            <person name="Sanchez J."/>
        </authorList>
    </citation>
    <scope>NUCLEOTIDE SEQUENCE</scope>
</reference>
<proteinExistence type="predicted"/>
<gene>
    <name evidence="1" type="ORF">B1A_19905</name>
</gene>
<reference evidence="1" key="2">
    <citation type="journal article" date="2014" name="ISME J.">
        <title>Microbial stratification in low pH oxic and suboxic macroscopic growths along an acid mine drainage.</title>
        <authorList>
            <person name="Mendez-Garcia C."/>
            <person name="Mesa V."/>
            <person name="Sprenger R.R."/>
            <person name="Richter M."/>
            <person name="Diez M.S."/>
            <person name="Solano J."/>
            <person name="Bargiela R."/>
            <person name="Golyshina O.V."/>
            <person name="Manteca A."/>
            <person name="Ramos J.L."/>
            <person name="Gallego J.R."/>
            <person name="Llorente I."/>
            <person name="Martins Dos Santos V.A."/>
            <person name="Jensen O.N."/>
            <person name="Pelaez A.I."/>
            <person name="Sanchez J."/>
            <person name="Ferrer M."/>
        </authorList>
    </citation>
    <scope>NUCLEOTIDE SEQUENCE</scope>
</reference>
<sequence length="89" mass="9881">MTESTFVEHALIEQLLDSLRELPDVHAELTQSEPAAQAAGRVDAKIDLHVAGRSIVLLVEAKKSVYPRDVRQALWQLKSLQQGPSYCLT</sequence>
<evidence type="ECO:0008006" key="2">
    <source>
        <dbReference type="Google" id="ProtNLM"/>
    </source>
</evidence>
<organism evidence="1">
    <name type="scientific">mine drainage metagenome</name>
    <dbReference type="NCBI Taxonomy" id="410659"/>
    <lineage>
        <taxon>unclassified sequences</taxon>
        <taxon>metagenomes</taxon>
        <taxon>ecological metagenomes</taxon>
    </lineage>
</organism>
<accession>T0YEE6</accession>
<dbReference type="AlphaFoldDB" id="T0YEE6"/>
<comment type="caution">
    <text evidence="1">The sequence shown here is derived from an EMBL/GenBank/DDBJ whole genome shotgun (WGS) entry which is preliminary data.</text>
</comment>